<evidence type="ECO:0000313" key="9">
    <source>
        <dbReference type="Proteomes" id="UP000694865"/>
    </source>
</evidence>
<comment type="cofactor">
    <cofactor evidence="1">
        <name>Ca(2+)</name>
        <dbReference type="ChEBI" id="CHEBI:29108"/>
    </cofactor>
</comment>
<feature type="domain" description="Sulfatase N-terminal" evidence="8">
    <location>
        <begin position="42"/>
        <end position="317"/>
    </location>
</feature>
<dbReference type="InterPro" id="IPR000917">
    <property type="entry name" value="Sulfatase_N"/>
</dbReference>
<feature type="region of interest" description="Disordered" evidence="7">
    <location>
        <begin position="1"/>
        <end position="38"/>
    </location>
</feature>
<dbReference type="RefSeq" id="XP_006816516.1">
    <property type="nucleotide sequence ID" value="XM_006816453.1"/>
</dbReference>
<dbReference type="SUPFAM" id="SSF53649">
    <property type="entry name" value="Alkaline phosphatase-like"/>
    <property type="match status" value="1"/>
</dbReference>
<evidence type="ECO:0000256" key="4">
    <source>
        <dbReference type="ARBA" id="ARBA00022801"/>
    </source>
</evidence>
<keyword evidence="6" id="KW-0325">Glycoprotein</keyword>
<dbReference type="Proteomes" id="UP000694865">
    <property type="component" value="Unplaced"/>
</dbReference>
<reference evidence="10" key="1">
    <citation type="submission" date="2025-08" db="UniProtKB">
        <authorList>
            <consortium name="RefSeq"/>
        </authorList>
    </citation>
    <scope>IDENTIFICATION</scope>
    <source>
        <tissue evidence="10">Testes</tissue>
    </source>
</reference>
<evidence type="ECO:0000313" key="10">
    <source>
        <dbReference type="RefSeq" id="XP_006816516.1"/>
    </source>
</evidence>
<dbReference type="Gene3D" id="3.30.1120.10">
    <property type="match status" value="1"/>
</dbReference>
<dbReference type="InterPro" id="IPR017850">
    <property type="entry name" value="Alkaline_phosphatase_core_sf"/>
</dbReference>
<dbReference type="PANTHER" id="PTHR10342:SF273">
    <property type="entry name" value="RE14504P"/>
    <property type="match status" value="1"/>
</dbReference>
<evidence type="ECO:0000256" key="7">
    <source>
        <dbReference type="SAM" id="MobiDB-lite"/>
    </source>
</evidence>
<gene>
    <name evidence="10" type="primary">LOC102808173</name>
</gene>
<keyword evidence="9" id="KW-1185">Reference proteome</keyword>
<keyword evidence="3" id="KW-0479">Metal-binding</keyword>
<dbReference type="CDD" id="cd16029">
    <property type="entry name" value="4-S"/>
    <property type="match status" value="1"/>
</dbReference>
<dbReference type="InterPro" id="IPR024607">
    <property type="entry name" value="Sulfatase_CS"/>
</dbReference>
<dbReference type="GeneID" id="102808173"/>
<feature type="compositionally biased region" description="Acidic residues" evidence="7">
    <location>
        <begin position="21"/>
        <end position="34"/>
    </location>
</feature>
<evidence type="ECO:0000256" key="3">
    <source>
        <dbReference type="ARBA" id="ARBA00022723"/>
    </source>
</evidence>
<evidence type="ECO:0000256" key="5">
    <source>
        <dbReference type="ARBA" id="ARBA00022837"/>
    </source>
</evidence>
<dbReference type="Pfam" id="PF00884">
    <property type="entry name" value="Sulfatase"/>
    <property type="match status" value="1"/>
</dbReference>
<name>A0ABM0M925_SACKO</name>
<proteinExistence type="inferred from homology"/>
<protein>
    <submittedName>
        <fullName evidence="10">Arylsulfatase J-like</fullName>
    </submittedName>
</protein>
<comment type="similarity">
    <text evidence="2">Belongs to the sulfatase family.</text>
</comment>
<keyword evidence="4" id="KW-0378">Hydrolase</keyword>
<sequence length="479" mass="53717">MATSEVNNAKRQDSNSQGENNNDDQGENEGENDSCDVSGKQPHIVVVLIDDAGWNDVGWNNDFMPTPVLNELAYNGVILNNIYAQPLCTPSRIALLTGRYPANVGMQHFVVLPSQPYYLPSEYSTLGDKLKEVGYMNHVVGNQPPIFTGIDFRDNTGVVTHQNGTHNTFLFSERAEKIVRNHNPASPLFLYVAYMVPHFPIQVPAGFEESVQVDDANRKAYAGMMAAMDQGVGNITQALKDTGMWDDTLFVFLSDNGGDDVFAGSNYPYRGNKGSTFEGGMKVPAFFHGSMLQDPSTVNNELYHFTDVFATLVSVAGGELETDIDGVNQWDSICRGEPSKRSDILLHYDTHPDTTGLAYRMGDYKYIEGITTTWPFRRFSNDLFHFDQWFRPAENPSAPIPDAPFITEDENNRFLFNLKDDPLETNNLYYDPDEQNVVIEIEQRLEEYRASISPIWYPGALDPRSDPAKFGGFWTPGWC</sequence>
<evidence type="ECO:0000256" key="1">
    <source>
        <dbReference type="ARBA" id="ARBA00001913"/>
    </source>
</evidence>
<evidence type="ECO:0000256" key="2">
    <source>
        <dbReference type="ARBA" id="ARBA00008779"/>
    </source>
</evidence>
<evidence type="ECO:0000256" key="6">
    <source>
        <dbReference type="ARBA" id="ARBA00023180"/>
    </source>
</evidence>
<keyword evidence="5" id="KW-0106">Calcium</keyword>
<organism evidence="9 10">
    <name type="scientific">Saccoglossus kowalevskii</name>
    <name type="common">Acorn worm</name>
    <dbReference type="NCBI Taxonomy" id="10224"/>
    <lineage>
        <taxon>Eukaryota</taxon>
        <taxon>Metazoa</taxon>
        <taxon>Hemichordata</taxon>
        <taxon>Enteropneusta</taxon>
        <taxon>Harrimaniidae</taxon>
        <taxon>Saccoglossus</taxon>
    </lineage>
</organism>
<dbReference type="Gene3D" id="3.40.720.10">
    <property type="entry name" value="Alkaline Phosphatase, subunit A"/>
    <property type="match status" value="2"/>
</dbReference>
<dbReference type="PANTHER" id="PTHR10342">
    <property type="entry name" value="ARYLSULFATASE"/>
    <property type="match status" value="1"/>
</dbReference>
<dbReference type="PROSITE" id="PS00523">
    <property type="entry name" value="SULFATASE_1"/>
    <property type="match status" value="1"/>
</dbReference>
<evidence type="ECO:0000259" key="8">
    <source>
        <dbReference type="Pfam" id="PF00884"/>
    </source>
</evidence>
<dbReference type="InterPro" id="IPR047115">
    <property type="entry name" value="ARSB"/>
</dbReference>
<accession>A0ABM0M925</accession>